<proteinExistence type="predicted"/>
<gene>
    <name evidence="5" type="ORF">J1605_022620</name>
</gene>
<dbReference type="EMBL" id="JAIQCJ010001648">
    <property type="protein sequence ID" value="KAJ8788059.1"/>
    <property type="molecule type" value="Genomic_DNA"/>
</dbReference>
<reference evidence="5 6" key="1">
    <citation type="submission" date="2022-11" db="EMBL/GenBank/DDBJ databases">
        <title>Whole genome sequence of Eschrichtius robustus ER-17-0199.</title>
        <authorList>
            <person name="Bruniche-Olsen A."/>
            <person name="Black A.N."/>
            <person name="Fields C.J."/>
            <person name="Walden K."/>
            <person name="Dewoody J.A."/>
        </authorList>
    </citation>
    <scope>NUCLEOTIDE SEQUENCE [LARGE SCALE GENOMIC DNA]</scope>
    <source>
        <strain evidence="5">ER-17-0199</strain>
        <tissue evidence="5">Blubber</tissue>
    </source>
</reference>
<dbReference type="Gene3D" id="1.20.120.350">
    <property type="entry name" value="Voltage-gated potassium channels. Chain C"/>
    <property type="match status" value="1"/>
</dbReference>
<dbReference type="AlphaFoldDB" id="A0AB34HBP3"/>
<accession>A0AB34HBP3</accession>
<organism evidence="5 6">
    <name type="scientific">Eschrichtius robustus</name>
    <name type="common">California gray whale</name>
    <name type="synonym">Eschrichtius gibbosus</name>
    <dbReference type="NCBI Taxonomy" id="9764"/>
    <lineage>
        <taxon>Eukaryota</taxon>
        <taxon>Metazoa</taxon>
        <taxon>Chordata</taxon>
        <taxon>Craniata</taxon>
        <taxon>Vertebrata</taxon>
        <taxon>Euteleostomi</taxon>
        <taxon>Mammalia</taxon>
        <taxon>Eutheria</taxon>
        <taxon>Laurasiatheria</taxon>
        <taxon>Artiodactyla</taxon>
        <taxon>Whippomorpha</taxon>
        <taxon>Cetacea</taxon>
        <taxon>Mysticeti</taxon>
        <taxon>Eschrichtiidae</taxon>
        <taxon>Eschrichtius</taxon>
    </lineage>
</organism>
<evidence type="ECO:0000256" key="1">
    <source>
        <dbReference type="ARBA" id="ARBA00004141"/>
    </source>
</evidence>
<keyword evidence="3" id="KW-1133">Transmembrane helix</keyword>
<evidence type="ECO:0000313" key="6">
    <source>
        <dbReference type="Proteomes" id="UP001159641"/>
    </source>
</evidence>
<keyword evidence="2" id="KW-0812">Transmembrane</keyword>
<comment type="caution">
    <text evidence="5">The sequence shown here is derived from an EMBL/GenBank/DDBJ whole genome shotgun (WGS) entry which is preliminary data.</text>
</comment>
<sequence length="241" mass="25827">MQREGREARAGEEEGACQDIGAALGDSGSAERLFPCETFCALIPQPHKPHLCLRRRASLACLPGYFSDAWNTFDSLIVIGSIVDVALSEADVRSILRTFLKIQRLQRGEHRLPLAPLRSDPCPDREGLMRAELALPTWSVPSSSAGLRGCPGCVEPFAGTGGAWGGLPCCAGFLLHGANLALLPTCLAGKGLPRSAWLTPAGSYGPSWCPDSLYQITMMRSLYATTLGARLTVECRVAGQW</sequence>
<evidence type="ECO:0000256" key="2">
    <source>
        <dbReference type="ARBA" id="ARBA00022692"/>
    </source>
</evidence>
<protein>
    <submittedName>
        <fullName evidence="5">Uncharacterized protein</fullName>
    </submittedName>
</protein>
<dbReference type="GO" id="GO:0016020">
    <property type="term" value="C:membrane"/>
    <property type="evidence" value="ECO:0007669"/>
    <property type="project" value="UniProtKB-SubCell"/>
</dbReference>
<name>A0AB34HBP3_ESCRO</name>
<dbReference type="InterPro" id="IPR027359">
    <property type="entry name" value="Volt_channel_dom_sf"/>
</dbReference>
<evidence type="ECO:0000256" key="4">
    <source>
        <dbReference type="ARBA" id="ARBA00023136"/>
    </source>
</evidence>
<evidence type="ECO:0000256" key="3">
    <source>
        <dbReference type="ARBA" id="ARBA00022989"/>
    </source>
</evidence>
<keyword evidence="4" id="KW-0472">Membrane</keyword>
<dbReference type="Proteomes" id="UP001159641">
    <property type="component" value="Unassembled WGS sequence"/>
</dbReference>
<keyword evidence="6" id="KW-1185">Reference proteome</keyword>
<comment type="subcellular location">
    <subcellularLocation>
        <location evidence="1">Membrane</location>
        <topology evidence="1">Multi-pass membrane protein</topology>
    </subcellularLocation>
</comment>
<evidence type="ECO:0000313" key="5">
    <source>
        <dbReference type="EMBL" id="KAJ8788059.1"/>
    </source>
</evidence>